<feature type="transmembrane region" description="Helical" evidence="2">
    <location>
        <begin position="296"/>
        <end position="316"/>
    </location>
</feature>
<evidence type="ECO:0000256" key="2">
    <source>
        <dbReference type="SAM" id="Phobius"/>
    </source>
</evidence>
<feature type="transmembrane region" description="Helical" evidence="2">
    <location>
        <begin position="235"/>
        <end position="258"/>
    </location>
</feature>
<keyword evidence="4" id="KW-1185">Reference proteome</keyword>
<dbReference type="Proteomes" id="UP000501240">
    <property type="component" value="Chromosome"/>
</dbReference>
<dbReference type="EMBL" id="CP053892">
    <property type="protein sequence ID" value="QKG20086.1"/>
    <property type="molecule type" value="Genomic_DNA"/>
</dbReference>
<evidence type="ECO:0000313" key="4">
    <source>
        <dbReference type="Proteomes" id="UP000501240"/>
    </source>
</evidence>
<protein>
    <submittedName>
        <fullName evidence="3">Uncharacterized protein</fullName>
    </submittedName>
</protein>
<keyword evidence="2" id="KW-1133">Transmembrane helix</keyword>
<dbReference type="InterPro" id="IPR045782">
    <property type="entry name" value="TrbL_3"/>
</dbReference>
<evidence type="ECO:0000256" key="1">
    <source>
        <dbReference type="SAM" id="MobiDB-lite"/>
    </source>
</evidence>
<dbReference type="AlphaFoldDB" id="A0A7D3ZVN3"/>
<reference evidence="3 4" key="1">
    <citation type="submission" date="2020-05" db="EMBL/GenBank/DDBJ databases">
        <title>Actinomadura verrucosospora NRRL-B18236 (PFL_A860) Genome sequencing and assembly.</title>
        <authorList>
            <person name="Samborskyy M."/>
        </authorList>
    </citation>
    <scope>NUCLEOTIDE SEQUENCE [LARGE SCALE GENOMIC DNA]</scope>
    <source>
        <strain evidence="3 4">NRRL:B18236</strain>
    </source>
</reference>
<accession>A0A7D3ZVN3</accession>
<proteinExistence type="predicted"/>
<name>A0A7D3ZVN3_ACTVE</name>
<feature type="compositionally biased region" description="Gly residues" evidence="1">
    <location>
        <begin position="454"/>
        <end position="474"/>
    </location>
</feature>
<feature type="transmembrane region" description="Helical" evidence="2">
    <location>
        <begin position="265"/>
        <end position="284"/>
    </location>
</feature>
<keyword evidence="2" id="KW-0812">Transmembrane</keyword>
<feature type="compositionally biased region" description="Low complexity" evidence="1">
    <location>
        <begin position="351"/>
        <end position="401"/>
    </location>
</feature>
<evidence type="ECO:0000313" key="3">
    <source>
        <dbReference type="EMBL" id="QKG20086.1"/>
    </source>
</evidence>
<feature type="transmembrane region" description="Helical" evidence="2">
    <location>
        <begin position="178"/>
        <end position="200"/>
    </location>
</feature>
<dbReference type="Pfam" id="PF19590">
    <property type="entry name" value="TrbL_3"/>
    <property type="match status" value="1"/>
</dbReference>
<feature type="transmembrane region" description="Helical" evidence="2">
    <location>
        <begin position="125"/>
        <end position="145"/>
    </location>
</feature>
<gene>
    <name evidence="3" type="ORF">ACTIVE_1722</name>
</gene>
<feature type="transmembrane region" description="Helical" evidence="2">
    <location>
        <begin position="82"/>
        <end position="105"/>
    </location>
</feature>
<feature type="region of interest" description="Disordered" evidence="1">
    <location>
        <begin position="342"/>
        <end position="474"/>
    </location>
</feature>
<organism evidence="3 4">
    <name type="scientific">Actinomadura verrucosospora</name>
    <dbReference type="NCBI Taxonomy" id="46165"/>
    <lineage>
        <taxon>Bacteria</taxon>
        <taxon>Bacillati</taxon>
        <taxon>Actinomycetota</taxon>
        <taxon>Actinomycetes</taxon>
        <taxon>Streptosporangiales</taxon>
        <taxon>Thermomonosporaceae</taxon>
        <taxon>Actinomadura</taxon>
    </lineage>
</organism>
<feature type="transmembrane region" description="Helical" evidence="2">
    <location>
        <begin position="207"/>
        <end position="229"/>
    </location>
</feature>
<keyword evidence="2" id="KW-0472">Membrane</keyword>
<sequence length="474" mass="47948">MMMLAWLPWDPCSSVLDPSCVRTVDNDDHPWGPPMPDIPAEIGNHALDDAAKAFQSAVGWLISHTASWWVRTPSPNLETESAIGYLQLLLRPLTVAVAVLALLVVAGKMALTRKANPAVDAGRGLVVLATVTVIGTVLPNLLLQWGDQWSGWALNASSQGDFAKRMAEIVLIPTGTPAALVLVLSLAALFIGIVQALLLLFRGAALVILAGLLPLAAAGGITTATKSWLTRVGGWMLALIFYKPAAAAVYATAFTLVGSGKSLQTVLMGFAMMLISLIAFPVLLKFFTWTTGGTEAGSGGGILGALMGGATALGAMRGYGGSGSAGGGRGAAGEHADYLSQQLGDQDNDNPSGAEPPSSSESEPTPHGAHTDAASPDSPTSDPSAPSGSAPSDAGQPSASGQTTASNSGWAPPDGGHGEPVGPTIVQTAERERHRGQDTLQWMGNPTGSTDTPGPGGADGPSGTAGEGGGAGGT</sequence>